<keyword evidence="4 10" id="KW-1003">Cell membrane</keyword>
<sequence>MRCANADSQCGAAVILALLSVALAAGLAAAVLGDFGRSLDSVAGRQDQAQARLLARGAVDWARNVLADDFKRTNVDHTQEIWAVRVPPTPVGEGEVGGEIRDRSGLFNLNNLVPDGKPDPAALAQFGRLLATLGVAPADAGRLAHALVDWIGGSTTGQEKNGIVSSGLREASGANGSLLDAAELRLVAGFDEALVQRLAPFVSALPAPSRINVNTAPAEVLAAIVADLELGNARILVAGRERAWFRDLAGFSARLPAGAQPPGTGLDVRSRYFAVIGRSGFGSAVVRLEVLLDRRETWPTILWQRIL</sequence>
<evidence type="ECO:0000259" key="11">
    <source>
        <dbReference type="Pfam" id="PF03934"/>
    </source>
</evidence>
<keyword evidence="8" id="KW-1133">Transmembrane helix</keyword>
<feature type="domain" description="T2SS protein K first SAM-like" evidence="12">
    <location>
        <begin position="105"/>
        <end position="207"/>
    </location>
</feature>
<evidence type="ECO:0000256" key="5">
    <source>
        <dbReference type="ARBA" id="ARBA00022519"/>
    </source>
</evidence>
<evidence type="ECO:0000313" key="13">
    <source>
        <dbReference type="EMBL" id="CAI08914.1"/>
    </source>
</evidence>
<dbReference type="KEGG" id="eba:ebA4904"/>
<dbReference type="SUPFAM" id="SSF54523">
    <property type="entry name" value="Pili subunits"/>
    <property type="match status" value="1"/>
</dbReference>
<dbReference type="Pfam" id="PF03934">
    <property type="entry name" value="T2SSK"/>
    <property type="match status" value="1"/>
</dbReference>
<feature type="domain" description="T2SS protein K second SAM-like" evidence="11">
    <location>
        <begin position="211"/>
        <end position="268"/>
    </location>
</feature>
<keyword evidence="7" id="KW-0653">Protein transport</keyword>
<dbReference type="GO" id="GO:0005886">
    <property type="term" value="C:plasma membrane"/>
    <property type="evidence" value="ECO:0007669"/>
    <property type="project" value="UniProtKB-SubCell"/>
</dbReference>
<dbReference type="AlphaFoldDB" id="Q5P1A0"/>
<dbReference type="SUPFAM" id="SSF158544">
    <property type="entry name" value="GspK insert domain-like"/>
    <property type="match status" value="1"/>
</dbReference>
<dbReference type="InterPro" id="IPR049179">
    <property type="entry name" value="T2SSK_SAM-like_2nd"/>
</dbReference>
<dbReference type="Gene3D" id="3.30.1300.30">
    <property type="entry name" value="GSPII I/J protein-like"/>
    <property type="match status" value="1"/>
</dbReference>
<dbReference type="InterPro" id="IPR049031">
    <property type="entry name" value="T2SSK_SAM-like_1st"/>
</dbReference>
<keyword evidence="14" id="KW-1185">Reference proteome</keyword>
<dbReference type="Gene3D" id="1.10.40.60">
    <property type="entry name" value="EpsJ-like"/>
    <property type="match status" value="2"/>
</dbReference>
<dbReference type="Proteomes" id="UP000006552">
    <property type="component" value="Chromosome"/>
</dbReference>
<dbReference type="PANTHER" id="PTHR38831:SF1">
    <property type="entry name" value="TYPE II SECRETION SYSTEM PROTEIN K-RELATED"/>
    <property type="match status" value="1"/>
</dbReference>
<dbReference type="GO" id="GO:0009306">
    <property type="term" value="P:protein secretion"/>
    <property type="evidence" value="ECO:0007669"/>
    <property type="project" value="InterPro"/>
</dbReference>
<gene>
    <name evidence="13" type="primary">gspK2</name>
    <name evidence="13" type="ORF">ebA4904</name>
</gene>
<evidence type="ECO:0000256" key="2">
    <source>
        <dbReference type="ARBA" id="ARBA00007246"/>
    </source>
</evidence>
<keyword evidence="9 10" id="KW-0472">Membrane</keyword>
<accession>Q5P1A0</accession>
<evidence type="ECO:0000256" key="9">
    <source>
        <dbReference type="ARBA" id="ARBA00023136"/>
    </source>
</evidence>
<evidence type="ECO:0000256" key="6">
    <source>
        <dbReference type="ARBA" id="ARBA00022692"/>
    </source>
</evidence>
<evidence type="ECO:0000256" key="4">
    <source>
        <dbReference type="ARBA" id="ARBA00022475"/>
    </source>
</evidence>
<evidence type="ECO:0000256" key="8">
    <source>
        <dbReference type="ARBA" id="ARBA00022989"/>
    </source>
</evidence>
<dbReference type="HOGENOM" id="CLU_057294_1_1_4"/>
<reference evidence="13 14" key="1">
    <citation type="journal article" date="2005" name="Arch. Microbiol.">
        <title>The genome sequence of an anaerobic aromatic-degrading denitrifying bacterium, strain EbN1.</title>
        <authorList>
            <person name="Rabus R."/>
            <person name="Kube M."/>
            <person name="Heider J."/>
            <person name="Beck A."/>
            <person name="Heitmann K."/>
            <person name="Widdel F."/>
            <person name="Reinhardt R."/>
        </authorList>
    </citation>
    <scope>NUCLEOTIDE SEQUENCE [LARGE SCALE GENOMIC DNA]</scope>
    <source>
        <strain evidence="13 14">EbN1</strain>
    </source>
</reference>
<organism evidence="13 14">
    <name type="scientific">Aromatoleum aromaticum (strain DSM 19018 / LMG 30748 / EbN1)</name>
    <name type="common">Azoarcus sp. (strain EbN1)</name>
    <dbReference type="NCBI Taxonomy" id="76114"/>
    <lineage>
        <taxon>Bacteria</taxon>
        <taxon>Pseudomonadati</taxon>
        <taxon>Pseudomonadota</taxon>
        <taxon>Betaproteobacteria</taxon>
        <taxon>Rhodocyclales</taxon>
        <taxon>Rhodocyclaceae</taxon>
        <taxon>Aromatoleum</taxon>
    </lineage>
</organism>
<comment type="subcellular location">
    <subcellularLocation>
        <location evidence="1 10">Cell inner membrane</location>
    </subcellularLocation>
</comment>
<keyword evidence="6" id="KW-0812">Transmembrane</keyword>
<dbReference type="InterPro" id="IPR005628">
    <property type="entry name" value="GspK"/>
</dbReference>
<protein>
    <recommendedName>
        <fullName evidence="10">Type II secretion system protein K</fullName>
    </recommendedName>
</protein>
<evidence type="ECO:0000256" key="10">
    <source>
        <dbReference type="PIRNR" id="PIRNR002786"/>
    </source>
</evidence>
<dbReference type="PIRSF" id="PIRSF002786">
    <property type="entry name" value="XcpX"/>
    <property type="match status" value="1"/>
</dbReference>
<dbReference type="PANTHER" id="PTHR38831">
    <property type="entry name" value="TYPE II SECRETION SYSTEM PROTEIN K"/>
    <property type="match status" value="1"/>
</dbReference>
<dbReference type="eggNOG" id="COG3156">
    <property type="taxonomic scope" value="Bacteria"/>
</dbReference>
<name>Q5P1A0_AROAE</name>
<evidence type="ECO:0000313" key="14">
    <source>
        <dbReference type="Proteomes" id="UP000006552"/>
    </source>
</evidence>
<dbReference type="STRING" id="76114.ebA4904"/>
<evidence type="ECO:0000256" key="7">
    <source>
        <dbReference type="ARBA" id="ARBA00022927"/>
    </source>
</evidence>
<evidence type="ECO:0000256" key="1">
    <source>
        <dbReference type="ARBA" id="ARBA00004533"/>
    </source>
</evidence>
<keyword evidence="3 10" id="KW-0813">Transport</keyword>
<dbReference type="NCBIfam" id="NF037980">
    <property type="entry name" value="T2SS_GspK"/>
    <property type="match status" value="1"/>
</dbReference>
<keyword evidence="5 10" id="KW-0997">Cell inner membrane</keyword>
<dbReference type="RefSeq" id="WP_011238597.1">
    <property type="nucleotide sequence ID" value="NC_006513.1"/>
</dbReference>
<dbReference type="InterPro" id="IPR038072">
    <property type="entry name" value="GspK_central_sf"/>
</dbReference>
<evidence type="ECO:0000256" key="3">
    <source>
        <dbReference type="ARBA" id="ARBA00022448"/>
    </source>
</evidence>
<dbReference type="Pfam" id="PF21687">
    <property type="entry name" value="T2SSK_1st"/>
    <property type="match status" value="1"/>
</dbReference>
<comment type="similarity">
    <text evidence="2 10">Belongs to the GSP K family.</text>
</comment>
<evidence type="ECO:0000259" key="12">
    <source>
        <dbReference type="Pfam" id="PF21687"/>
    </source>
</evidence>
<dbReference type="InterPro" id="IPR045584">
    <property type="entry name" value="Pilin-like"/>
</dbReference>
<proteinExistence type="inferred from homology"/>
<dbReference type="EMBL" id="CR555306">
    <property type="protein sequence ID" value="CAI08914.1"/>
    <property type="molecule type" value="Genomic_DNA"/>
</dbReference>